<dbReference type="GO" id="GO:0140359">
    <property type="term" value="F:ABC-type transporter activity"/>
    <property type="evidence" value="ECO:0007669"/>
    <property type="project" value="InterPro"/>
</dbReference>
<feature type="transmembrane region" description="Helical" evidence="5">
    <location>
        <begin position="21"/>
        <end position="44"/>
    </location>
</feature>
<evidence type="ECO:0000256" key="1">
    <source>
        <dbReference type="ARBA" id="ARBA00004141"/>
    </source>
</evidence>
<dbReference type="STRING" id="1601833.SAMN05518684_10137"/>
<evidence type="ECO:0000256" key="2">
    <source>
        <dbReference type="ARBA" id="ARBA00022692"/>
    </source>
</evidence>
<dbReference type="AlphaFoldDB" id="A0A1H9NWF6"/>
<keyword evidence="5" id="KW-0813">Transport</keyword>
<feature type="transmembrane region" description="Helical" evidence="5">
    <location>
        <begin position="174"/>
        <end position="195"/>
    </location>
</feature>
<dbReference type="InterPro" id="IPR051784">
    <property type="entry name" value="Nod_factor_ABC_transporter"/>
</dbReference>
<feature type="transmembrane region" description="Helical" evidence="5">
    <location>
        <begin position="145"/>
        <end position="167"/>
    </location>
</feature>
<feature type="transmembrane region" description="Helical" evidence="5">
    <location>
        <begin position="64"/>
        <end position="86"/>
    </location>
</feature>
<dbReference type="RefSeq" id="WP_245732881.1">
    <property type="nucleotide sequence ID" value="NZ_FOGT01000001.1"/>
</dbReference>
<organism evidence="7 8">
    <name type="scientific">Salipaludibacillus aurantiacus</name>
    <dbReference type="NCBI Taxonomy" id="1601833"/>
    <lineage>
        <taxon>Bacteria</taxon>
        <taxon>Bacillati</taxon>
        <taxon>Bacillota</taxon>
        <taxon>Bacilli</taxon>
        <taxon>Bacillales</taxon>
        <taxon>Bacillaceae</taxon>
    </lineage>
</organism>
<gene>
    <name evidence="7" type="ORF">SAMN05518684_10137</name>
</gene>
<dbReference type="PANTHER" id="PTHR43229">
    <property type="entry name" value="NODULATION PROTEIN J"/>
    <property type="match status" value="1"/>
</dbReference>
<name>A0A1H9NWF6_9BACI</name>
<evidence type="ECO:0000256" key="5">
    <source>
        <dbReference type="RuleBase" id="RU361157"/>
    </source>
</evidence>
<keyword evidence="8" id="KW-1185">Reference proteome</keyword>
<comment type="subcellular location">
    <subcellularLocation>
        <location evidence="5">Cell membrane</location>
        <topology evidence="5">Multi-pass membrane protein</topology>
    </subcellularLocation>
    <subcellularLocation>
        <location evidence="1">Membrane</location>
        <topology evidence="1">Multi-pass membrane protein</topology>
    </subcellularLocation>
</comment>
<dbReference type="InterPro" id="IPR047817">
    <property type="entry name" value="ABC2_TM_bact-type"/>
</dbReference>
<accession>A0A1H9NWF6</accession>
<dbReference type="Proteomes" id="UP000198571">
    <property type="component" value="Unassembled WGS sequence"/>
</dbReference>
<evidence type="ECO:0000256" key="4">
    <source>
        <dbReference type="ARBA" id="ARBA00023136"/>
    </source>
</evidence>
<keyword evidence="2 5" id="KW-0812">Transmembrane</keyword>
<dbReference type="InterPro" id="IPR013525">
    <property type="entry name" value="ABC2_TM"/>
</dbReference>
<protein>
    <recommendedName>
        <fullName evidence="5">Transport permease protein</fullName>
    </recommendedName>
</protein>
<feature type="transmembrane region" description="Helical" evidence="5">
    <location>
        <begin position="227"/>
        <end position="251"/>
    </location>
</feature>
<evidence type="ECO:0000313" key="8">
    <source>
        <dbReference type="Proteomes" id="UP000198571"/>
    </source>
</evidence>
<dbReference type="EMBL" id="FOGT01000001">
    <property type="protein sequence ID" value="SER40374.1"/>
    <property type="molecule type" value="Genomic_DNA"/>
</dbReference>
<feature type="transmembrane region" description="Helical" evidence="5">
    <location>
        <begin position="107"/>
        <end position="133"/>
    </location>
</feature>
<evidence type="ECO:0000313" key="7">
    <source>
        <dbReference type="EMBL" id="SER40374.1"/>
    </source>
</evidence>
<reference evidence="8" key="1">
    <citation type="submission" date="2016-10" db="EMBL/GenBank/DDBJ databases">
        <authorList>
            <person name="Varghese N."/>
            <person name="Submissions S."/>
        </authorList>
    </citation>
    <scope>NUCLEOTIDE SEQUENCE [LARGE SCALE GENOMIC DNA]</scope>
    <source>
        <strain evidence="8">S9</strain>
    </source>
</reference>
<sequence length="261" mass="27828">MNRIQAFMIHTWILTKRSLIVLIRNPFTFIPNLFISLFFLLVYTGGLSGIAQLPQFGGADYLSFILPVSIVSAAVGGAGGAGQSLVRDLESGYFARLLQTPVTRLAIVLGPTIAGMLQLIVQTLIILGIAFLLGLKVEAGPGGVLVILLLTVGWGLAFAGYSVAIALKTKNAQAAQAGTLIFFPLIFLSTTFVPLELIEAPWLRAAAIINPTTYLFESMRAVLIDGWVMGPVISGFAVIGAVCIVTVAFSVRSATRAFKRE</sequence>
<dbReference type="PIRSF" id="PIRSF006648">
    <property type="entry name" value="DrrB"/>
    <property type="match status" value="1"/>
</dbReference>
<keyword evidence="5" id="KW-1003">Cell membrane</keyword>
<dbReference type="Pfam" id="PF01061">
    <property type="entry name" value="ABC2_membrane"/>
    <property type="match status" value="1"/>
</dbReference>
<comment type="similarity">
    <text evidence="5">Belongs to the ABC-2 integral membrane protein family.</text>
</comment>
<keyword evidence="4 5" id="KW-0472">Membrane</keyword>
<dbReference type="PANTHER" id="PTHR43229:SF3">
    <property type="entry name" value="ABC-TYPE MULTIDRUG TRANSPORT SYSTEM, PERMEASE COMPONENT"/>
    <property type="match status" value="1"/>
</dbReference>
<dbReference type="PROSITE" id="PS51012">
    <property type="entry name" value="ABC_TM2"/>
    <property type="match status" value="1"/>
</dbReference>
<keyword evidence="3 5" id="KW-1133">Transmembrane helix</keyword>
<dbReference type="InterPro" id="IPR000412">
    <property type="entry name" value="ABC_2_transport"/>
</dbReference>
<proteinExistence type="inferred from homology"/>
<evidence type="ECO:0000256" key="3">
    <source>
        <dbReference type="ARBA" id="ARBA00022989"/>
    </source>
</evidence>
<feature type="domain" description="ABC transmembrane type-2" evidence="6">
    <location>
        <begin position="27"/>
        <end position="257"/>
    </location>
</feature>
<evidence type="ECO:0000259" key="6">
    <source>
        <dbReference type="PROSITE" id="PS51012"/>
    </source>
</evidence>
<dbReference type="GO" id="GO:0043190">
    <property type="term" value="C:ATP-binding cassette (ABC) transporter complex"/>
    <property type="evidence" value="ECO:0007669"/>
    <property type="project" value="InterPro"/>
</dbReference>